<comment type="function">
    <text evidence="6">Involved in ribosome biogenesis. Required for normal pre-rRNA processing in internal transcribed spacer 1 (ITS1). May be involved in the movements of the replication forks.</text>
</comment>
<evidence type="ECO:0000256" key="3">
    <source>
        <dbReference type="ARBA" id="ARBA00011523"/>
    </source>
</evidence>
<dbReference type="EMBL" id="JAEUBD010000013">
    <property type="protein sequence ID" value="KAH3678776.1"/>
    <property type="molecule type" value="Genomic_DNA"/>
</dbReference>
<feature type="region of interest" description="Disordered" evidence="7">
    <location>
        <begin position="24"/>
        <end position="52"/>
    </location>
</feature>
<dbReference type="OrthoDB" id="4068648at2759"/>
<dbReference type="InterPro" id="IPR028160">
    <property type="entry name" value="Slx9-like"/>
</dbReference>
<sequence>MGVGKRTSLRAKLEKRVKSGGVAKTVERVEKRKDDSLVSKSALRRRKRKMKEQLKPKLEDLAQVLEEVPATAPHSKLDHTPNPHKRGAKIVEKVEIKRFGAVLKDEQFRKSPFDALKRAIANNS</sequence>
<comment type="similarity">
    <text evidence="2">Belongs to the SLX9 family.</text>
</comment>
<keyword evidence="5" id="KW-0539">Nucleus</keyword>
<organism evidence="8 9">
    <name type="scientific">Ogataea polymorpha</name>
    <dbReference type="NCBI Taxonomy" id="460523"/>
    <lineage>
        <taxon>Eukaryota</taxon>
        <taxon>Fungi</taxon>
        <taxon>Dikarya</taxon>
        <taxon>Ascomycota</taxon>
        <taxon>Saccharomycotina</taxon>
        <taxon>Pichiomycetes</taxon>
        <taxon>Pichiales</taxon>
        <taxon>Pichiaceae</taxon>
        <taxon>Ogataea</taxon>
    </lineage>
</organism>
<dbReference type="AlphaFoldDB" id="A0A9P8PUX4"/>
<comment type="caution">
    <text evidence="8">The sequence shown here is derived from an EMBL/GenBank/DDBJ whole genome shotgun (WGS) entry which is preliminary data.</text>
</comment>
<keyword evidence="9" id="KW-1185">Reference proteome</keyword>
<evidence type="ECO:0000256" key="1">
    <source>
        <dbReference type="ARBA" id="ARBA00004604"/>
    </source>
</evidence>
<dbReference type="GO" id="GO:0030688">
    <property type="term" value="C:preribosome, small subunit precursor"/>
    <property type="evidence" value="ECO:0007669"/>
    <property type="project" value="InterPro"/>
</dbReference>
<comment type="subcellular location">
    <subcellularLocation>
        <location evidence="1">Nucleus</location>
        <location evidence="1">Nucleolus</location>
    </subcellularLocation>
</comment>
<comment type="subunit">
    <text evidence="3">Interacts with the 35S, 23S and 20S pre-rRNAs and with the U3 snoRNA.</text>
</comment>
<name>A0A9P8PUX4_9ASCO</name>
<dbReference type="Proteomes" id="UP000788993">
    <property type="component" value="Unassembled WGS sequence"/>
</dbReference>
<reference evidence="8" key="1">
    <citation type="journal article" date="2021" name="Open Biol.">
        <title>Shared evolutionary footprints suggest mitochondrial oxidative damage underlies multiple complex I losses in fungi.</title>
        <authorList>
            <person name="Schikora-Tamarit M.A."/>
            <person name="Marcet-Houben M."/>
            <person name="Nosek J."/>
            <person name="Gabaldon T."/>
        </authorList>
    </citation>
    <scope>NUCLEOTIDE SEQUENCE</scope>
    <source>
        <strain evidence="8">NCAIM Y.01608</strain>
    </source>
</reference>
<protein>
    <recommendedName>
        <fullName evidence="4">Ribosome biogenesis protein SLX9</fullName>
    </recommendedName>
</protein>
<dbReference type="GO" id="GO:0030686">
    <property type="term" value="C:90S preribosome"/>
    <property type="evidence" value="ECO:0007669"/>
    <property type="project" value="InterPro"/>
</dbReference>
<dbReference type="GO" id="GO:0000462">
    <property type="term" value="P:maturation of SSU-rRNA from tricistronic rRNA transcript (SSU-rRNA, 5.8S rRNA, LSU-rRNA)"/>
    <property type="evidence" value="ECO:0007669"/>
    <property type="project" value="InterPro"/>
</dbReference>
<evidence type="ECO:0000313" key="8">
    <source>
        <dbReference type="EMBL" id="KAH3678776.1"/>
    </source>
</evidence>
<feature type="compositionally biased region" description="Basic and acidic residues" evidence="7">
    <location>
        <begin position="25"/>
        <end position="37"/>
    </location>
</feature>
<evidence type="ECO:0000256" key="7">
    <source>
        <dbReference type="SAM" id="MobiDB-lite"/>
    </source>
</evidence>
<dbReference type="GO" id="GO:0005730">
    <property type="term" value="C:nucleolus"/>
    <property type="evidence" value="ECO:0007669"/>
    <property type="project" value="UniProtKB-SubCell"/>
</dbReference>
<proteinExistence type="inferred from homology"/>
<dbReference type="Pfam" id="PF15341">
    <property type="entry name" value="SLX9"/>
    <property type="match status" value="1"/>
</dbReference>
<reference evidence="8" key="2">
    <citation type="submission" date="2021-01" db="EMBL/GenBank/DDBJ databases">
        <authorList>
            <person name="Schikora-Tamarit M.A."/>
        </authorList>
    </citation>
    <scope>NUCLEOTIDE SEQUENCE</scope>
    <source>
        <strain evidence="8">NCAIM Y.01608</strain>
    </source>
</reference>
<accession>A0A9P8PUX4</accession>
<gene>
    <name evidence="8" type="ORF">OGATHE_000045</name>
</gene>
<evidence type="ECO:0000256" key="4">
    <source>
        <dbReference type="ARBA" id="ARBA00021321"/>
    </source>
</evidence>
<evidence type="ECO:0000256" key="2">
    <source>
        <dbReference type="ARBA" id="ARBA00011022"/>
    </source>
</evidence>
<evidence type="ECO:0000313" key="9">
    <source>
        <dbReference type="Proteomes" id="UP000788993"/>
    </source>
</evidence>
<evidence type="ECO:0000256" key="6">
    <source>
        <dbReference type="ARBA" id="ARBA00025083"/>
    </source>
</evidence>
<evidence type="ECO:0000256" key="5">
    <source>
        <dbReference type="ARBA" id="ARBA00023242"/>
    </source>
</evidence>